<keyword evidence="3" id="KW-0238">DNA-binding</keyword>
<keyword evidence="1" id="KW-0678">Repressor</keyword>
<evidence type="ECO:0000256" key="3">
    <source>
        <dbReference type="ARBA" id="ARBA00023125"/>
    </source>
</evidence>
<feature type="domain" description="HTH gntR-type" evidence="5">
    <location>
        <begin position="5"/>
        <end position="73"/>
    </location>
</feature>
<name>A0A7G5N264_9FIRM</name>
<organism evidence="6 7">
    <name type="scientific">Blautia producta</name>
    <dbReference type="NCBI Taxonomy" id="33035"/>
    <lineage>
        <taxon>Bacteria</taxon>
        <taxon>Bacillati</taxon>
        <taxon>Bacillota</taxon>
        <taxon>Clostridia</taxon>
        <taxon>Lachnospirales</taxon>
        <taxon>Lachnospiraceae</taxon>
        <taxon>Blautia</taxon>
    </lineage>
</organism>
<reference evidence="6 7" key="1">
    <citation type="submission" date="2019-04" db="EMBL/GenBank/DDBJ databases">
        <authorList>
            <person name="Schori C."/>
            <person name="Ahrens C."/>
        </authorList>
    </citation>
    <scope>NUCLEOTIDE SEQUENCE [LARGE SCALE GENOMIC DNA]</scope>
    <source>
        <strain evidence="6 7">DSM 2950</strain>
    </source>
</reference>
<dbReference type="Pfam" id="PF13407">
    <property type="entry name" value="Peripla_BP_4"/>
    <property type="match status" value="1"/>
</dbReference>
<dbReference type="PROSITE" id="PS50949">
    <property type="entry name" value="HTH_GNTR"/>
    <property type="match status" value="1"/>
</dbReference>
<keyword evidence="2" id="KW-0805">Transcription regulation</keyword>
<proteinExistence type="predicted"/>
<dbReference type="InterPro" id="IPR025997">
    <property type="entry name" value="SBP_2_dom"/>
</dbReference>
<dbReference type="GO" id="GO:0003700">
    <property type="term" value="F:DNA-binding transcription factor activity"/>
    <property type="evidence" value="ECO:0007669"/>
    <property type="project" value="InterPro"/>
</dbReference>
<dbReference type="SUPFAM" id="SSF46785">
    <property type="entry name" value="Winged helix' DNA-binding domain"/>
    <property type="match status" value="1"/>
</dbReference>
<dbReference type="RefSeq" id="WP_018596984.1">
    <property type="nucleotide sequence ID" value="NZ_CABLBP010000005.1"/>
</dbReference>
<dbReference type="PANTHER" id="PTHR30146:SF95">
    <property type="entry name" value="RIBOSE OPERON REPRESSOR"/>
    <property type="match status" value="1"/>
</dbReference>
<gene>
    <name evidence="6" type="ORF">E5259_27195</name>
</gene>
<dbReference type="EMBL" id="CP039126">
    <property type="protein sequence ID" value="QMW80957.1"/>
    <property type="molecule type" value="Genomic_DNA"/>
</dbReference>
<keyword evidence="4" id="KW-0804">Transcription</keyword>
<dbReference type="PANTHER" id="PTHR30146">
    <property type="entry name" value="LACI-RELATED TRANSCRIPTIONAL REPRESSOR"/>
    <property type="match status" value="1"/>
</dbReference>
<dbReference type="InterPro" id="IPR028082">
    <property type="entry name" value="Peripla_BP_I"/>
</dbReference>
<dbReference type="Gene3D" id="3.40.50.2300">
    <property type="match status" value="2"/>
</dbReference>
<dbReference type="PRINTS" id="PR00035">
    <property type="entry name" value="HTHGNTR"/>
</dbReference>
<dbReference type="Proteomes" id="UP000515789">
    <property type="component" value="Chromosome"/>
</dbReference>
<dbReference type="AlphaFoldDB" id="A0A7G5N264"/>
<dbReference type="SUPFAM" id="SSF53822">
    <property type="entry name" value="Periplasmic binding protein-like I"/>
    <property type="match status" value="1"/>
</dbReference>
<evidence type="ECO:0000313" key="7">
    <source>
        <dbReference type="Proteomes" id="UP000515789"/>
    </source>
</evidence>
<dbReference type="InterPro" id="IPR036390">
    <property type="entry name" value="WH_DNA-bd_sf"/>
</dbReference>
<dbReference type="CDD" id="cd07377">
    <property type="entry name" value="WHTH_GntR"/>
    <property type="match status" value="1"/>
</dbReference>
<evidence type="ECO:0000256" key="4">
    <source>
        <dbReference type="ARBA" id="ARBA00023163"/>
    </source>
</evidence>
<dbReference type="InterPro" id="IPR000524">
    <property type="entry name" value="Tscrpt_reg_HTH_GntR"/>
</dbReference>
<accession>A0A7G5N264</accession>
<evidence type="ECO:0000259" key="5">
    <source>
        <dbReference type="PROSITE" id="PS50949"/>
    </source>
</evidence>
<protein>
    <submittedName>
        <fullName evidence="6">GntR family transcriptional regulator</fullName>
    </submittedName>
</protein>
<evidence type="ECO:0000256" key="1">
    <source>
        <dbReference type="ARBA" id="ARBA00022491"/>
    </source>
</evidence>
<dbReference type="Pfam" id="PF00392">
    <property type="entry name" value="GntR"/>
    <property type="match status" value="1"/>
</dbReference>
<evidence type="ECO:0000313" key="6">
    <source>
        <dbReference type="EMBL" id="QMW80957.1"/>
    </source>
</evidence>
<sequence length="383" mass="43108">MGKDRFLYETVYYDLKMKIADGSLKPGTQLPSEKDMVEFYQVSAITVKKALSLLVDEGLVKRVRGKGSFISGGEDGDVSGSKSYLKSGVESTELQKNPAGGDEKKKIIGVIFEHISSSYGLQMLYALEEQAREAGYHLYPCFSYGDAEKETEEICYLRRSGASGLLIIPAHGAHYNTEILKLVIENFPTVLIDKKMEGIPLDSVRSDNEQSMKQLVSYLSESGKKNIALIAVEELDTSSLIERKKGFYASMEEYHLIPEKECTLPYVSYENSFAAYEENYRKKAVEYFREEGKKLDAVVCSEYGVAMQVISALEEVGMEQKIEVCCIDENYIASCQYRVTHVKQDEQKIAECAMGILLQKLQGIQTEQKDHLIPGIFRRGKNR</sequence>
<dbReference type="Gene3D" id="1.10.10.10">
    <property type="entry name" value="Winged helix-like DNA-binding domain superfamily/Winged helix DNA-binding domain"/>
    <property type="match status" value="1"/>
</dbReference>
<dbReference type="InterPro" id="IPR036388">
    <property type="entry name" value="WH-like_DNA-bd_sf"/>
</dbReference>
<evidence type="ECO:0000256" key="2">
    <source>
        <dbReference type="ARBA" id="ARBA00023015"/>
    </source>
</evidence>
<dbReference type="GO" id="GO:0000976">
    <property type="term" value="F:transcription cis-regulatory region binding"/>
    <property type="evidence" value="ECO:0007669"/>
    <property type="project" value="TreeGrafter"/>
</dbReference>
<dbReference type="SMART" id="SM00345">
    <property type="entry name" value="HTH_GNTR"/>
    <property type="match status" value="1"/>
</dbReference>
<dbReference type="CDD" id="cd06267">
    <property type="entry name" value="PBP1_LacI_sugar_binding-like"/>
    <property type="match status" value="1"/>
</dbReference>